<comment type="caution">
    <text evidence="2">The sequence shown here is derived from an EMBL/GenBank/DDBJ whole genome shotgun (WGS) entry which is preliminary data.</text>
</comment>
<organism evidence="2 3">
    <name type="scientific">Saccharopolyspora gloriosae</name>
    <dbReference type="NCBI Taxonomy" id="455344"/>
    <lineage>
        <taxon>Bacteria</taxon>
        <taxon>Bacillati</taxon>
        <taxon>Actinomycetota</taxon>
        <taxon>Actinomycetes</taxon>
        <taxon>Pseudonocardiales</taxon>
        <taxon>Pseudonocardiaceae</taxon>
        <taxon>Saccharopolyspora</taxon>
    </lineage>
</organism>
<dbReference type="GO" id="GO:0003824">
    <property type="term" value="F:catalytic activity"/>
    <property type="evidence" value="ECO:0007669"/>
    <property type="project" value="InterPro"/>
</dbReference>
<dbReference type="InterPro" id="IPR003382">
    <property type="entry name" value="Flavoprotein"/>
</dbReference>
<evidence type="ECO:0000259" key="1">
    <source>
        <dbReference type="Pfam" id="PF02441"/>
    </source>
</evidence>
<dbReference type="AlphaFoldDB" id="A0A840NG30"/>
<dbReference type="SUPFAM" id="SSF52507">
    <property type="entry name" value="Homo-oligomeric flavin-containing Cys decarboxylases, HFCD"/>
    <property type="match status" value="1"/>
</dbReference>
<keyword evidence="3" id="KW-1185">Reference proteome</keyword>
<proteinExistence type="predicted"/>
<dbReference type="RefSeq" id="WP_184478922.1">
    <property type="nucleotide sequence ID" value="NZ_JACHIV010000001.1"/>
</dbReference>
<feature type="domain" description="Flavoprotein" evidence="1">
    <location>
        <begin position="15"/>
        <end position="126"/>
    </location>
</feature>
<dbReference type="InterPro" id="IPR036551">
    <property type="entry name" value="Flavin_trans-like"/>
</dbReference>
<name>A0A840NG30_9PSEU</name>
<reference evidence="2 3" key="1">
    <citation type="submission" date="2020-08" db="EMBL/GenBank/DDBJ databases">
        <title>Sequencing the genomes of 1000 actinobacteria strains.</title>
        <authorList>
            <person name="Klenk H.-P."/>
        </authorList>
    </citation>
    <scope>NUCLEOTIDE SEQUENCE [LARGE SCALE GENOMIC DNA]</scope>
    <source>
        <strain evidence="2 3">DSM 45582</strain>
    </source>
</reference>
<sequence>MDDNGQPVLYAIGMGSPAARDIGRLVELAQADGWAVCVVASPDGRRFLDVESLAAKTGHPVRSEYKDPAAADALPPADGMIAAPITCNSLAKWAAGISDTLPLGMLVEAVGKRQPVVAMPFSNRAQISFPPVQEAMRRLSGWGVEVLAGPDVYEQHEPGTGAEHLHRFPWELAWRTFLDHPWHSLADRPPRPTGS</sequence>
<dbReference type="Gene3D" id="3.40.50.1950">
    <property type="entry name" value="Flavin prenyltransferase-like"/>
    <property type="match status" value="1"/>
</dbReference>
<dbReference type="Pfam" id="PF02441">
    <property type="entry name" value="Flavoprotein"/>
    <property type="match status" value="1"/>
</dbReference>
<evidence type="ECO:0000313" key="3">
    <source>
        <dbReference type="Proteomes" id="UP000580474"/>
    </source>
</evidence>
<dbReference type="Proteomes" id="UP000580474">
    <property type="component" value="Unassembled WGS sequence"/>
</dbReference>
<protein>
    <submittedName>
        <fullName evidence="2">Phosphopantothenoylcysteine synthetase/decarboxylase</fullName>
    </submittedName>
</protein>
<evidence type="ECO:0000313" key="2">
    <source>
        <dbReference type="EMBL" id="MBB5069208.1"/>
    </source>
</evidence>
<accession>A0A840NG30</accession>
<dbReference type="EMBL" id="JACHIV010000001">
    <property type="protein sequence ID" value="MBB5069208.1"/>
    <property type="molecule type" value="Genomic_DNA"/>
</dbReference>
<gene>
    <name evidence="2" type="ORF">BJ969_002296</name>
</gene>